<name>A0ABU3S5I6_9HYPH</name>
<evidence type="ECO:0000313" key="3">
    <source>
        <dbReference type="Proteomes" id="UP001254257"/>
    </source>
</evidence>
<dbReference type="Proteomes" id="UP001254257">
    <property type="component" value="Unassembled WGS sequence"/>
</dbReference>
<gene>
    <name evidence="2" type="ORF">RKE40_09130</name>
</gene>
<keyword evidence="1" id="KW-0472">Membrane</keyword>
<proteinExistence type="predicted"/>
<evidence type="ECO:0000256" key="1">
    <source>
        <dbReference type="SAM" id="Phobius"/>
    </source>
</evidence>
<reference evidence="2 3" key="1">
    <citation type="submission" date="2023-09" db="EMBL/GenBank/DDBJ databases">
        <title>Whole genome shotgun sequencing (WGS) of Bosea sp. ZW T0_25, isolated from stored onions (Allium cepa).</title>
        <authorList>
            <person name="Stoll D.A."/>
            <person name="Huch M."/>
        </authorList>
    </citation>
    <scope>NUCLEOTIDE SEQUENCE [LARGE SCALE GENOMIC DNA]</scope>
    <source>
        <strain evidence="2 3">ZW T0_25</strain>
    </source>
</reference>
<keyword evidence="1" id="KW-0812">Transmembrane</keyword>
<evidence type="ECO:0008006" key="4">
    <source>
        <dbReference type="Google" id="ProtNLM"/>
    </source>
</evidence>
<sequence length="247" mass="25906">MPGPADWERLNAFADGELAVADQREVAALLGASPPAAQALRGIIGLKEQLRALPIGDAPPFPRAKAPPQRRHRNLAAAVALALVAGAALFALGPAGSPPDDRFLAASLAAHERHADTVPAEDVVQVSSDPIASELARLGLRPAWRNLAAGGEEHAGFTGTRGCRLSLHVTTQLQPERPPGRSETPHALARWNADGKSYLLIATGMPAARFAIMAGFLRDLTTHPGPGIEPLRTALRQDWSAAPSCLA</sequence>
<comment type="caution">
    <text evidence="2">The sequence shown here is derived from an EMBL/GenBank/DDBJ whole genome shotgun (WGS) entry which is preliminary data.</text>
</comment>
<feature type="transmembrane region" description="Helical" evidence="1">
    <location>
        <begin position="75"/>
        <end position="93"/>
    </location>
</feature>
<organism evidence="2 3">
    <name type="scientific">Bosea rubneri</name>
    <dbReference type="NCBI Taxonomy" id="3075434"/>
    <lineage>
        <taxon>Bacteria</taxon>
        <taxon>Pseudomonadati</taxon>
        <taxon>Pseudomonadota</taxon>
        <taxon>Alphaproteobacteria</taxon>
        <taxon>Hyphomicrobiales</taxon>
        <taxon>Boseaceae</taxon>
        <taxon>Bosea</taxon>
    </lineage>
</organism>
<dbReference type="EMBL" id="JAWDID010000010">
    <property type="protein sequence ID" value="MDU0340043.1"/>
    <property type="molecule type" value="Genomic_DNA"/>
</dbReference>
<keyword evidence="3" id="KW-1185">Reference proteome</keyword>
<accession>A0ABU3S5I6</accession>
<keyword evidence="1" id="KW-1133">Transmembrane helix</keyword>
<dbReference type="RefSeq" id="WP_316017917.1">
    <property type="nucleotide sequence ID" value="NZ_JAWDID010000010.1"/>
</dbReference>
<evidence type="ECO:0000313" key="2">
    <source>
        <dbReference type="EMBL" id="MDU0340043.1"/>
    </source>
</evidence>
<protein>
    <recommendedName>
        <fullName evidence="4">Anti-sigma factor</fullName>
    </recommendedName>
</protein>